<dbReference type="InterPro" id="IPR036005">
    <property type="entry name" value="Creatinase/aminopeptidase-like"/>
</dbReference>
<dbReference type="InterPro" id="IPR000994">
    <property type="entry name" value="Pept_M24"/>
</dbReference>
<evidence type="ECO:0000259" key="1">
    <source>
        <dbReference type="Pfam" id="PF00557"/>
    </source>
</evidence>
<proteinExistence type="predicted"/>
<dbReference type="CDD" id="cd01066">
    <property type="entry name" value="APP_MetAP"/>
    <property type="match status" value="1"/>
</dbReference>
<dbReference type="AlphaFoldDB" id="N1QLP2"/>
<dbReference type="eggNOG" id="ENOG502QWQ6">
    <property type="taxonomic scope" value="Eukaryota"/>
</dbReference>
<accession>N1QLP2</accession>
<name>N1QLP2_SPHMS</name>
<dbReference type="RefSeq" id="XP_016760392.1">
    <property type="nucleotide sequence ID" value="XM_016902999.1"/>
</dbReference>
<dbReference type="GeneID" id="27900136"/>
<feature type="domain" description="Peptidase M24" evidence="1">
    <location>
        <begin position="15"/>
        <end position="200"/>
    </location>
</feature>
<dbReference type="PANTHER" id="PTHR46112">
    <property type="entry name" value="AMINOPEPTIDASE"/>
    <property type="match status" value="1"/>
</dbReference>
<dbReference type="InterPro" id="IPR050659">
    <property type="entry name" value="Peptidase_M24B"/>
</dbReference>
<dbReference type="SUPFAM" id="SSF55920">
    <property type="entry name" value="Creatinase/aminopeptidase"/>
    <property type="match status" value="1"/>
</dbReference>
<sequence>MSTETITTEQARAQSLREAENKAIELFDLISKDLIRPGITEKQLSDEIHQLGETTCHVRTHWHKRLVRSGPNTLSPFHDNPPTRTIQPGDILVIDLGPVFEEWEADFGRTYVLPEENSSSSNTTTTTTVIDATKQKLQLRDALEPMWWKIKRLYDRNPSMTGGELYNLALQTAAEDGWDWGATQIAGHIVGDFPHERIPRDKVTNYITEGNQQRMDEVDSKGNRRHWILEVHLRPKGAEFAGFFEQLLTVD</sequence>
<dbReference type="HOGENOM" id="CLU_072757_0_0_1"/>
<organism evidence="2 3">
    <name type="scientific">Sphaerulina musiva (strain SO2202)</name>
    <name type="common">Poplar stem canker fungus</name>
    <name type="synonym">Septoria musiva</name>
    <dbReference type="NCBI Taxonomy" id="692275"/>
    <lineage>
        <taxon>Eukaryota</taxon>
        <taxon>Fungi</taxon>
        <taxon>Dikarya</taxon>
        <taxon>Ascomycota</taxon>
        <taxon>Pezizomycotina</taxon>
        <taxon>Dothideomycetes</taxon>
        <taxon>Dothideomycetidae</taxon>
        <taxon>Mycosphaerellales</taxon>
        <taxon>Mycosphaerellaceae</taxon>
        <taxon>Sphaerulina</taxon>
    </lineage>
</organism>
<dbReference type="OrthoDB" id="2818246at2759"/>
<dbReference type="Pfam" id="PF00557">
    <property type="entry name" value="Peptidase_M24"/>
    <property type="match status" value="1"/>
</dbReference>
<evidence type="ECO:0000313" key="2">
    <source>
        <dbReference type="EMBL" id="EMF12271.1"/>
    </source>
</evidence>
<gene>
    <name evidence="2" type="ORF">SEPMUDRAFT_142424</name>
</gene>
<dbReference type="OMA" id="KTHWHKR"/>
<evidence type="ECO:0000313" key="3">
    <source>
        <dbReference type="Proteomes" id="UP000016931"/>
    </source>
</evidence>
<dbReference type="PANTHER" id="PTHR46112:SF2">
    <property type="entry name" value="XAA-PRO AMINOPEPTIDASE P-RELATED"/>
    <property type="match status" value="1"/>
</dbReference>
<dbReference type="Gene3D" id="3.90.230.10">
    <property type="entry name" value="Creatinase/methionine aminopeptidase superfamily"/>
    <property type="match status" value="1"/>
</dbReference>
<dbReference type="EMBL" id="KB456265">
    <property type="protein sequence ID" value="EMF12271.1"/>
    <property type="molecule type" value="Genomic_DNA"/>
</dbReference>
<protein>
    <recommendedName>
        <fullName evidence="1">Peptidase M24 domain-containing protein</fullName>
    </recommendedName>
</protein>
<keyword evidence="3" id="KW-1185">Reference proteome</keyword>
<reference evidence="2 3" key="1">
    <citation type="journal article" date="2012" name="PLoS Pathog.">
        <title>Diverse lifestyles and strategies of plant pathogenesis encoded in the genomes of eighteen Dothideomycetes fungi.</title>
        <authorList>
            <person name="Ohm R.A."/>
            <person name="Feau N."/>
            <person name="Henrissat B."/>
            <person name="Schoch C.L."/>
            <person name="Horwitz B.A."/>
            <person name="Barry K.W."/>
            <person name="Condon B.J."/>
            <person name="Copeland A.C."/>
            <person name="Dhillon B."/>
            <person name="Glaser F."/>
            <person name="Hesse C.N."/>
            <person name="Kosti I."/>
            <person name="LaButti K."/>
            <person name="Lindquist E.A."/>
            <person name="Lucas S."/>
            <person name="Salamov A.A."/>
            <person name="Bradshaw R.E."/>
            <person name="Ciuffetti L."/>
            <person name="Hamelin R.C."/>
            <person name="Kema G.H.J."/>
            <person name="Lawrence C."/>
            <person name="Scott J.A."/>
            <person name="Spatafora J.W."/>
            <person name="Turgeon B.G."/>
            <person name="de Wit P.J.G.M."/>
            <person name="Zhong S."/>
            <person name="Goodwin S.B."/>
            <person name="Grigoriev I.V."/>
        </authorList>
    </citation>
    <scope>NUCLEOTIDE SEQUENCE [LARGE SCALE GENOMIC DNA]</scope>
    <source>
        <strain evidence="2 3">SO2202</strain>
    </source>
</reference>
<dbReference type="Proteomes" id="UP000016931">
    <property type="component" value="Unassembled WGS sequence"/>
</dbReference>